<sequence length="99" mass="10907">CGTPDVQEDRTSVRNISLTQDRKVASPSCAISDVWKGCISLKTFPHTLRTGIRLLPSDRNMVFPLCEISDVCKDETSVKNISHTQDSNKASPPCEISDD</sequence>
<accession>A0ABN9BMB7</accession>
<proteinExistence type="predicted"/>
<organism evidence="2 3">
    <name type="scientific">Staurois parvus</name>
    <dbReference type="NCBI Taxonomy" id="386267"/>
    <lineage>
        <taxon>Eukaryota</taxon>
        <taxon>Metazoa</taxon>
        <taxon>Chordata</taxon>
        <taxon>Craniata</taxon>
        <taxon>Vertebrata</taxon>
        <taxon>Euteleostomi</taxon>
        <taxon>Amphibia</taxon>
        <taxon>Batrachia</taxon>
        <taxon>Anura</taxon>
        <taxon>Neobatrachia</taxon>
        <taxon>Ranoidea</taxon>
        <taxon>Ranidae</taxon>
        <taxon>Staurois</taxon>
    </lineage>
</organism>
<name>A0ABN9BMB7_9NEOB</name>
<feature type="compositionally biased region" description="Polar residues" evidence="1">
    <location>
        <begin position="80"/>
        <end position="90"/>
    </location>
</feature>
<dbReference type="Proteomes" id="UP001162483">
    <property type="component" value="Unassembled WGS sequence"/>
</dbReference>
<comment type="caution">
    <text evidence="2">The sequence shown here is derived from an EMBL/GenBank/DDBJ whole genome shotgun (WGS) entry which is preliminary data.</text>
</comment>
<feature type="non-terminal residue" evidence="2">
    <location>
        <position position="1"/>
    </location>
</feature>
<evidence type="ECO:0000313" key="2">
    <source>
        <dbReference type="EMBL" id="CAI9548817.1"/>
    </source>
</evidence>
<keyword evidence="3" id="KW-1185">Reference proteome</keyword>
<protein>
    <submittedName>
        <fullName evidence="2">Uncharacterized protein</fullName>
    </submittedName>
</protein>
<dbReference type="EMBL" id="CATNWA010004840">
    <property type="protein sequence ID" value="CAI9548817.1"/>
    <property type="molecule type" value="Genomic_DNA"/>
</dbReference>
<evidence type="ECO:0000313" key="3">
    <source>
        <dbReference type="Proteomes" id="UP001162483"/>
    </source>
</evidence>
<evidence type="ECO:0000256" key="1">
    <source>
        <dbReference type="SAM" id="MobiDB-lite"/>
    </source>
</evidence>
<reference evidence="2" key="1">
    <citation type="submission" date="2023-05" db="EMBL/GenBank/DDBJ databases">
        <authorList>
            <person name="Stuckert A."/>
        </authorList>
    </citation>
    <scope>NUCLEOTIDE SEQUENCE</scope>
</reference>
<gene>
    <name evidence="2" type="ORF">SPARVUS_LOCUS3225110</name>
</gene>
<feature type="region of interest" description="Disordered" evidence="1">
    <location>
        <begin position="80"/>
        <end position="99"/>
    </location>
</feature>